<evidence type="ECO:0008006" key="3">
    <source>
        <dbReference type="Google" id="ProtNLM"/>
    </source>
</evidence>
<proteinExistence type="predicted"/>
<evidence type="ECO:0000313" key="2">
    <source>
        <dbReference type="Proteomes" id="UP000799770"/>
    </source>
</evidence>
<dbReference type="Gene3D" id="1.25.40.10">
    <property type="entry name" value="Tetratricopeptide repeat domain"/>
    <property type="match status" value="1"/>
</dbReference>
<organism evidence="1 2">
    <name type="scientific">Lophiotrema nucula</name>
    <dbReference type="NCBI Taxonomy" id="690887"/>
    <lineage>
        <taxon>Eukaryota</taxon>
        <taxon>Fungi</taxon>
        <taxon>Dikarya</taxon>
        <taxon>Ascomycota</taxon>
        <taxon>Pezizomycotina</taxon>
        <taxon>Dothideomycetes</taxon>
        <taxon>Pleosporomycetidae</taxon>
        <taxon>Pleosporales</taxon>
        <taxon>Lophiotremataceae</taxon>
        <taxon>Lophiotrema</taxon>
    </lineage>
</organism>
<dbReference type="AlphaFoldDB" id="A0A6A5YM61"/>
<dbReference type="InterPro" id="IPR011990">
    <property type="entry name" value="TPR-like_helical_dom_sf"/>
</dbReference>
<reference evidence="1" key="1">
    <citation type="journal article" date="2020" name="Stud. Mycol.">
        <title>101 Dothideomycetes genomes: a test case for predicting lifestyles and emergence of pathogens.</title>
        <authorList>
            <person name="Haridas S."/>
            <person name="Albert R."/>
            <person name="Binder M."/>
            <person name="Bloem J."/>
            <person name="Labutti K."/>
            <person name="Salamov A."/>
            <person name="Andreopoulos B."/>
            <person name="Baker S."/>
            <person name="Barry K."/>
            <person name="Bills G."/>
            <person name="Bluhm B."/>
            <person name="Cannon C."/>
            <person name="Castanera R."/>
            <person name="Culley D."/>
            <person name="Daum C."/>
            <person name="Ezra D."/>
            <person name="Gonzalez J."/>
            <person name="Henrissat B."/>
            <person name="Kuo A."/>
            <person name="Liang C."/>
            <person name="Lipzen A."/>
            <person name="Lutzoni F."/>
            <person name="Magnuson J."/>
            <person name="Mondo S."/>
            <person name="Nolan M."/>
            <person name="Ohm R."/>
            <person name="Pangilinan J."/>
            <person name="Park H.-J."/>
            <person name="Ramirez L."/>
            <person name="Alfaro M."/>
            <person name="Sun H."/>
            <person name="Tritt A."/>
            <person name="Yoshinaga Y."/>
            <person name="Zwiers L.-H."/>
            <person name="Turgeon B."/>
            <person name="Goodwin S."/>
            <person name="Spatafora J."/>
            <person name="Crous P."/>
            <person name="Grigoriev I."/>
        </authorList>
    </citation>
    <scope>NUCLEOTIDE SEQUENCE</scope>
    <source>
        <strain evidence="1">CBS 627.86</strain>
    </source>
</reference>
<dbReference type="OrthoDB" id="3913903at2759"/>
<evidence type="ECO:0000313" key="1">
    <source>
        <dbReference type="EMBL" id="KAF2108185.1"/>
    </source>
</evidence>
<name>A0A6A5YM61_9PLEO</name>
<sequence length="253" mass="29141">MLDSTEDSKARFSTGVQDVEGAPNFSWEHPVPDNDFWRTFNYPTARNFLQCFSEPEGHALQLNEKYGDKIQPEKLVVLANILEENIKKDEEGLGHGKPLWETDHAKWQRYMLALSGIYFEQGDEDKQLQGLESLIEHRDDTRNLSFHHGLAGLLVRKGEFARAEELEREVTPWLDGKLGRDCPQSMSSRRIIAKALWGQGKTSEAQGTLTEIRENIELMRKGQFAMYMDEEERQTEEVAEQFMKGDLKSNIFS</sequence>
<accession>A0A6A5YM61</accession>
<keyword evidence="2" id="KW-1185">Reference proteome</keyword>
<protein>
    <recommendedName>
        <fullName evidence="3">Tetratricopeptide repeat domain-containing protein</fullName>
    </recommendedName>
</protein>
<dbReference type="Proteomes" id="UP000799770">
    <property type="component" value="Unassembled WGS sequence"/>
</dbReference>
<dbReference type="EMBL" id="ML977349">
    <property type="protein sequence ID" value="KAF2108185.1"/>
    <property type="molecule type" value="Genomic_DNA"/>
</dbReference>
<gene>
    <name evidence="1" type="ORF">BDV96DRAFT_587875</name>
</gene>